<reference evidence="1" key="1">
    <citation type="submission" date="2020-01" db="EMBL/GenBank/DDBJ databases">
        <authorList>
            <person name="Qin S."/>
        </authorList>
    </citation>
    <scope>NUCLEOTIDE SEQUENCE</scope>
    <source>
        <strain evidence="1">CVir17-16-YZ6g</strain>
        <plasmid evidence="1">p17-15-vir-like</plasmid>
    </source>
</reference>
<organism evidence="1">
    <name type="scientific">Klebsiella pneumoniae</name>
    <dbReference type="NCBI Taxonomy" id="573"/>
    <lineage>
        <taxon>Bacteria</taxon>
        <taxon>Pseudomonadati</taxon>
        <taxon>Pseudomonadota</taxon>
        <taxon>Gammaproteobacteria</taxon>
        <taxon>Enterobacterales</taxon>
        <taxon>Enterobacteriaceae</taxon>
        <taxon>Klebsiella/Raoultella group</taxon>
        <taxon>Klebsiella</taxon>
        <taxon>Klebsiella pneumoniae complex</taxon>
    </lineage>
</organism>
<geneLocation type="plasmid" evidence="1">
    <name>p17-15-vir-like</name>
</geneLocation>
<proteinExistence type="predicted"/>
<dbReference type="AlphaFoldDB" id="A0A8B0ST77"/>
<dbReference type="EMBL" id="MN956836">
    <property type="protein sequence ID" value="QTX14209.1"/>
    <property type="molecule type" value="Genomic_DNA"/>
</dbReference>
<protein>
    <submittedName>
        <fullName evidence="1">Sea24</fullName>
    </submittedName>
</protein>
<sequence>MSAQTRLFRIDLSKKCGLKASAASRMPMPGLDSFIIDFNRRFCQTSKNIPKTCIDRCLKALKIWMISLLGRNHEKLSKNTDFPLR</sequence>
<evidence type="ECO:0000313" key="1">
    <source>
        <dbReference type="EMBL" id="QTX14209.1"/>
    </source>
</evidence>
<accession>A0A8B0ST77</accession>
<keyword evidence="1" id="KW-0614">Plasmid</keyword>
<name>A0A8B0ST77_KLEPN</name>